<name>A0A5C6RF15_9BACT</name>
<keyword evidence="2" id="KW-1185">Reference proteome</keyword>
<organism evidence="1 2">
    <name type="scientific">Phaeodactylibacter luteus</name>
    <dbReference type="NCBI Taxonomy" id="1564516"/>
    <lineage>
        <taxon>Bacteria</taxon>
        <taxon>Pseudomonadati</taxon>
        <taxon>Bacteroidota</taxon>
        <taxon>Saprospiria</taxon>
        <taxon>Saprospirales</taxon>
        <taxon>Haliscomenobacteraceae</taxon>
        <taxon>Phaeodactylibacter</taxon>
    </lineage>
</organism>
<reference evidence="1 2" key="1">
    <citation type="submission" date="2019-08" db="EMBL/GenBank/DDBJ databases">
        <title>Genome of Phaeodactylibacter luteus.</title>
        <authorList>
            <person name="Bowman J.P."/>
        </authorList>
    </citation>
    <scope>NUCLEOTIDE SEQUENCE [LARGE SCALE GENOMIC DNA]</scope>
    <source>
        <strain evidence="1 2">KCTC 42180</strain>
    </source>
</reference>
<dbReference type="RefSeq" id="WP_147169707.1">
    <property type="nucleotide sequence ID" value="NZ_VOOR01000116.1"/>
</dbReference>
<dbReference type="OrthoDB" id="2972467at2"/>
<dbReference type="Proteomes" id="UP000321580">
    <property type="component" value="Unassembled WGS sequence"/>
</dbReference>
<dbReference type="Gene3D" id="2.180.10.10">
    <property type="entry name" value="RHS repeat-associated core"/>
    <property type="match status" value="1"/>
</dbReference>
<dbReference type="InterPro" id="IPR022385">
    <property type="entry name" value="Rhs_assc_core"/>
</dbReference>
<feature type="non-terminal residue" evidence="1">
    <location>
        <position position="1"/>
    </location>
</feature>
<gene>
    <name evidence="1" type="ORF">FRY97_21635</name>
</gene>
<dbReference type="InterPro" id="IPR050708">
    <property type="entry name" value="T6SS_VgrG/RHS"/>
</dbReference>
<dbReference type="EMBL" id="VOOR01000116">
    <property type="protein sequence ID" value="TXB58095.1"/>
    <property type="molecule type" value="Genomic_DNA"/>
</dbReference>
<protein>
    <submittedName>
        <fullName evidence="1">RHS repeat-associated core domain-containing protein</fullName>
    </submittedName>
</protein>
<evidence type="ECO:0000313" key="1">
    <source>
        <dbReference type="EMBL" id="TXB58095.1"/>
    </source>
</evidence>
<comment type="caution">
    <text evidence="1">The sequence shown here is derived from an EMBL/GenBank/DDBJ whole genome shotgun (WGS) entry which is preliminary data.</text>
</comment>
<evidence type="ECO:0000313" key="2">
    <source>
        <dbReference type="Proteomes" id="UP000321580"/>
    </source>
</evidence>
<dbReference type="PANTHER" id="PTHR32305">
    <property type="match status" value="1"/>
</dbReference>
<dbReference type="NCBIfam" id="TIGR03696">
    <property type="entry name" value="Rhs_assc_core"/>
    <property type="match status" value="1"/>
</dbReference>
<sequence>LYRYNGKSWDPASDLSDYGARWYDAGSGRWSGVDPLAAEYAGWSPYNYVLNNPISFIDPDGMRVDDIVFVDDSGNEVSRVKTDVVDVEYNISELNSPSESLIDDVSAVIVEEGFDGFLNVFEQTGDDFFFNIAYTFELESSGWIGTLFDNWEAARDGVHLSLWRDNKLDGAGNQVEHEVGSFLMAERHGYMEANAVTTANEIRGLLTIDRANGNVLRAITPHRWGENPNPRGSSAFEWRDLIDNQSGFMKWLQYRGKYNEAHENLIITP</sequence>
<accession>A0A5C6RF15</accession>
<dbReference type="PANTHER" id="PTHR32305:SF15">
    <property type="entry name" value="PROTEIN RHSA-RELATED"/>
    <property type="match status" value="1"/>
</dbReference>
<proteinExistence type="predicted"/>
<dbReference type="AlphaFoldDB" id="A0A5C6RF15"/>